<dbReference type="Proteomes" id="UP000217257">
    <property type="component" value="Chromosome"/>
</dbReference>
<proteinExistence type="predicted"/>
<reference evidence="1 2" key="1">
    <citation type="submission" date="2017-06" db="EMBL/GenBank/DDBJ databases">
        <title>Sequencing and comparative analysis of myxobacterial genomes.</title>
        <authorList>
            <person name="Rupp O."/>
            <person name="Goesmann A."/>
            <person name="Sogaard-Andersen L."/>
        </authorList>
    </citation>
    <scope>NUCLEOTIDE SEQUENCE [LARGE SCALE GENOMIC DNA]</scope>
    <source>
        <strain evidence="1 2">DSM 52655</strain>
    </source>
</reference>
<dbReference type="AlphaFoldDB" id="A0A250IYG6"/>
<dbReference type="KEGG" id="cfus:CYFUS_001686"/>
<dbReference type="EMBL" id="CP022098">
    <property type="protein sequence ID" value="ATB36272.1"/>
    <property type="molecule type" value="Genomic_DNA"/>
</dbReference>
<accession>A0A250IYG6</accession>
<gene>
    <name evidence="1" type="ORF">CYFUS_001686</name>
</gene>
<sequence length="217" mass="24306">MGASRVPKGCPRNRCWSAGRATPTFMNSNLEAEITRIRMRLNSASEILAIDVTRAFRRACEHTAHDVVVNGDPARTRVLHEHGRLVGLKKDVAIITADMERDAKGILAWPDFWPHRNNNDIAVFASSVPGSSEMDPQPPKRFVDELGTPAVQRLKKIFDLYGYAFTRTLLRWPKFPTAELSAYIQDVRKLRDLQQALAAQEAAPSGTQSAEELWLKA</sequence>
<name>A0A250IYG6_9BACT</name>
<protein>
    <submittedName>
        <fullName evidence="1">Uncharacterized protein</fullName>
    </submittedName>
</protein>
<organism evidence="1 2">
    <name type="scientific">Cystobacter fuscus</name>
    <dbReference type="NCBI Taxonomy" id="43"/>
    <lineage>
        <taxon>Bacteria</taxon>
        <taxon>Pseudomonadati</taxon>
        <taxon>Myxococcota</taxon>
        <taxon>Myxococcia</taxon>
        <taxon>Myxococcales</taxon>
        <taxon>Cystobacterineae</taxon>
        <taxon>Archangiaceae</taxon>
        <taxon>Cystobacter</taxon>
    </lineage>
</organism>
<evidence type="ECO:0000313" key="2">
    <source>
        <dbReference type="Proteomes" id="UP000217257"/>
    </source>
</evidence>
<evidence type="ECO:0000313" key="1">
    <source>
        <dbReference type="EMBL" id="ATB36272.1"/>
    </source>
</evidence>